<evidence type="ECO:0000256" key="2">
    <source>
        <dbReference type="ARBA" id="ARBA00022679"/>
    </source>
</evidence>
<dbReference type="PANTHER" id="PTHR48050">
    <property type="entry name" value="STEROL 3-BETA-GLUCOSYLTRANSFERASE"/>
    <property type="match status" value="1"/>
</dbReference>
<sequence>MISLHQTFLFLHNGFQTSPAVEHGTRYSCLAIPSLQSTNKIDDGRIDVDLDSPAARTALKFIPRLGEDDIISPPPTYSRPVECDIKLNIVIHVVGSRGDVQPFIALGNELQNHGHRVRLATHDVFDSFVRKSGLEFYPIGGDPAELMAFMVKNPGLIPNMKSLKAGEISRKRVMVREMLEGCWKSCIEDDPRTGAPFVADAIIANPPSFAHVHCAQALGVPLHLMFTMPWSSTSEYPHPLANLKYSACSLRFGKPTAIVPFFGDQPFWGKMIAASGAGPEPIPQKSLTAENLAEAIQYCLTPQAKEAAKDISNKMQYEAGVKAAVESFHRNLPLDRMRCQVIPDQPASWIYKKSAKPVFLSKLAAQILLDHLRIESKNLQSYDPTRPNHLITQANVTDTKSVL</sequence>
<dbReference type="GO" id="GO:0016906">
    <property type="term" value="F:sterol 3-beta-glucosyltransferase activity"/>
    <property type="evidence" value="ECO:0007669"/>
    <property type="project" value="UniProtKB-ARBA"/>
</dbReference>
<organism evidence="4 5">
    <name type="scientific">Aspergillus oryzae</name>
    <name type="common">Yellow koji mold</name>
    <dbReference type="NCBI Taxonomy" id="5062"/>
    <lineage>
        <taxon>Eukaryota</taxon>
        <taxon>Fungi</taxon>
        <taxon>Dikarya</taxon>
        <taxon>Ascomycota</taxon>
        <taxon>Pezizomycotina</taxon>
        <taxon>Eurotiomycetes</taxon>
        <taxon>Eurotiomycetidae</taxon>
        <taxon>Eurotiales</taxon>
        <taxon>Aspergillaceae</taxon>
        <taxon>Aspergillus</taxon>
        <taxon>Aspergillus subgen. Circumdati</taxon>
    </lineage>
</organism>
<evidence type="ECO:0000313" key="5">
    <source>
        <dbReference type="Proteomes" id="UP001165205"/>
    </source>
</evidence>
<comment type="subcellular location">
    <subcellularLocation>
        <location evidence="1">Endomembrane system</location>
        <topology evidence="1">Peripheral membrane protein</topology>
    </subcellularLocation>
</comment>
<evidence type="ECO:0000259" key="3">
    <source>
        <dbReference type="Pfam" id="PF03033"/>
    </source>
</evidence>
<evidence type="ECO:0000313" key="4">
    <source>
        <dbReference type="EMBL" id="GMG34405.1"/>
    </source>
</evidence>
<protein>
    <submittedName>
        <fullName evidence="4">Unnamed protein product</fullName>
    </submittedName>
</protein>
<dbReference type="Proteomes" id="UP001165205">
    <property type="component" value="Unassembled WGS sequence"/>
</dbReference>
<feature type="domain" description="Glycosyltransferase family 28 N-terminal" evidence="3">
    <location>
        <begin position="89"/>
        <end position="236"/>
    </location>
</feature>
<keyword evidence="2" id="KW-0808">Transferase</keyword>
<dbReference type="Pfam" id="PF03033">
    <property type="entry name" value="Glyco_transf_28"/>
    <property type="match status" value="1"/>
</dbReference>
<proteinExistence type="predicted"/>
<accession>A0AAN4YTD1</accession>
<dbReference type="InterPro" id="IPR004276">
    <property type="entry name" value="GlycoTrans_28_N"/>
</dbReference>
<dbReference type="InterPro" id="IPR050426">
    <property type="entry name" value="Glycosyltransferase_28"/>
</dbReference>
<dbReference type="EMBL" id="BSYA01000139">
    <property type="protein sequence ID" value="GMG34405.1"/>
    <property type="molecule type" value="Genomic_DNA"/>
</dbReference>
<dbReference type="SUPFAM" id="SSF53756">
    <property type="entry name" value="UDP-Glycosyltransferase/glycogen phosphorylase"/>
    <property type="match status" value="2"/>
</dbReference>
<gene>
    <name evidence="4" type="ORF">Aory04_000976800</name>
</gene>
<dbReference type="AlphaFoldDB" id="A0AAN4YTD1"/>
<dbReference type="Gene3D" id="3.40.50.2000">
    <property type="entry name" value="Glycogen Phosphorylase B"/>
    <property type="match status" value="2"/>
</dbReference>
<dbReference type="GO" id="GO:0012505">
    <property type="term" value="C:endomembrane system"/>
    <property type="evidence" value="ECO:0007669"/>
    <property type="project" value="UniProtKB-SubCell"/>
</dbReference>
<comment type="caution">
    <text evidence="4">The sequence shown here is derived from an EMBL/GenBank/DDBJ whole genome shotgun (WGS) entry which is preliminary data.</text>
</comment>
<name>A0AAN4YTD1_ASPOZ</name>
<dbReference type="FunFam" id="3.40.50.2000:FF:000268">
    <property type="entry name" value="Glycosyltransferase family 1 protein"/>
    <property type="match status" value="1"/>
</dbReference>
<evidence type="ECO:0000256" key="1">
    <source>
        <dbReference type="ARBA" id="ARBA00004184"/>
    </source>
</evidence>
<dbReference type="PANTHER" id="PTHR48050:SF27">
    <property type="entry name" value="GLUCOSYLTRANSFERASE, PUTATIVE (AFU_ORTHOLOGUE AFUA_7G04880)-RELATED"/>
    <property type="match status" value="1"/>
</dbReference>
<dbReference type="GO" id="GO:0005975">
    <property type="term" value="P:carbohydrate metabolic process"/>
    <property type="evidence" value="ECO:0007669"/>
    <property type="project" value="InterPro"/>
</dbReference>
<dbReference type="CDD" id="cd03784">
    <property type="entry name" value="GT1_Gtf-like"/>
    <property type="match status" value="1"/>
</dbReference>
<reference evidence="4" key="1">
    <citation type="submission" date="2023-04" db="EMBL/GenBank/DDBJ databases">
        <title>Aspergillus oryzae NBRC 4228.</title>
        <authorList>
            <person name="Ichikawa N."/>
            <person name="Sato H."/>
            <person name="Tonouchi N."/>
        </authorList>
    </citation>
    <scope>NUCLEOTIDE SEQUENCE</scope>
    <source>
        <strain evidence="4">NBRC 4228</strain>
    </source>
</reference>
<dbReference type="InterPro" id="IPR002213">
    <property type="entry name" value="UDP_glucos_trans"/>
</dbReference>